<reference evidence="1" key="1">
    <citation type="submission" date="2018-05" db="EMBL/GenBank/DDBJ databases">
        <authorList>
            <person name="Lanie J.A."/>
            <person name="Ng W.-L."/>
            <person name="Kazmierczak K.M."/>
            <person name="Andrzejewski T.M."/>
            <person name="Davidsen T.M."/>
            <person name="Wayne K.J."/>
            <person name="Tettelin H."/>
            <person name="Glass J.I."/>
            <person name="Rusch D."/>
            <person name="Podicherti R."/>
            <person name="Tsui H.-C.T."/>
            <person name="Winkler M.E."/>
        </authorList>
    </citation>
    <scope>NUCLEOTIDE SEQUENCE</scope>
</reference>
<accession>A0A382GVH5</accession>
<protein>
    <submittedName>
        <fullName evidence="1">Uncharacterized protein</fullName>
    </submittedName>
</protein>
<gene>
    <name evidence="1" type="ORF">METZ01_LOCUS231942</name>
</gene>
<sequence>MIEAYRIFSTFSNSSLHKSSTIVITGLRLQTRTVKIKPVSNTGYFMSTKNCIGF</sequence>
<dbReference type="EMBL" id="UINC01057674">
    <property type="protein sequence ID" value="SVB79088.1"/>
    <property type="molecule type" value="Genomic_DNA"/>
</dbReference>
<organism evidence="1">
    <name type="scientific">marine metagenome</name>
    <dbReference type="NCBI Taxonomy" id="408172"/>
    <lineage>
        <taxon>unclassified sequences</taxon>
        <taxon>metagenomes</taxon>
        <taxon>ecological metagenomes</taxon>
    </lineage>
</organism>
<proteinExistence type="predicted"/>
<evidence type="ECO:0000313" key="1">
    <source>
        <dbReference type="EMBL" id="SVB79088.1"/>
    </source>
</evidence>
<dbReference type="AlphaFoldDB" id="A0A382GVH5"/>
<name>A0A382GVH5_9ZZZZ</name>